<protein>
    <submittedName>
        <fullName evidence="1">Uncharacterized protein</fullName>
    </submittedName>
</protein>
<evidence type="ECO:0000313" key="2">
    <source>
        <dbReference type="Proteomes" id="UP001183809"/>
    </source>
</evidence>
<gene>
    <name evidence="1" type="ORF">RM764_43630</name>
</gene>
<accession>A0ABU2U928</accession>
<sequence>MAGRGGDLGGDLLAESGWGVEPRAHRGAAHREFVQALGGAGDSVDTLLQLVGVAGPFLPHGERDGVLQVGAADLHHVVPLLCLVLDGVLQRPHAGQQVLVDLLDRGDVHGRGEGVVGGLPHVDVVVGMNSRFFDLHIPR</sequence>
<proteinExistence type="predicted"/>
<organism evidence="1 2">
    <name type="scientific">Streptomyces gibsoniae</name>
    <dbReference type="NCBI Taxonomy" id="3075529"/>
    <lineage>
        <taxon>Bacteria</taxon>
        <taxon>Bacillati</taxon>
        <taxon>Actinomycetota</taxon>
        <taxon>Actinomycetes</taxon>
        <taxon>Kitasatosporales</taxon>
        <taxon>Streptomycetaceae</taxon>
        <taxon>Streptomyces</taxon>
    </lineage>
</organism>
<dbReference type="Proteomes" id="UP001183809">
    <property type="component" value="Unassembled WGS sequence"/>
</dbReference>
<reference evidence="2" key="1">
    <citation type="submission" date="2023-07" db="EMBL/GenBank/DDBJ databases">
        <title>30 novel species of actinomycetes from the DSMZ collection.</title>
        <authorList>
            <person name="Nouioui I."/>
        </authorList>
    </citation>
    <scope>NUCLEOTIDE SEQUENCE [LARGE SCALE GENOMIC DNA]</scope>
    <source>
        <strain evidence="2">DSM 41699</strain>
    </source>
</reference>
<keyword evidence="2" id="KW-1185">Reference proteome</keyword>
<dbReference type="EMBL" id="JAVREY010000127">
    <property type="protein sequence ID" value="MDT0469747.1"/>
    <property type="molecule type" value="Genomic_DNA"/>
</dbReference>
<comment type="caution">
    <text evidence="1">The sequence shown here is derived from an EMBL/GenBank/DDBJ whole genome shotgun (WGS) entry which is preliminary data.</text>
</comment>
<evidence type="ECO:0000313" key="1">
    <source>
        <dbReference type="EMBL" id="MDT0469747.1"/>
    </source>
</evidence>
<name>A0ABU2U928_9ACTN</name>